<dbReference type="PANTHER" id="PTHR30024:SF46">
    <property type="entry name" value="ABC TRANSPORTER, SUBSTRATE-BINDING LIPOPROTEIN"/>
    <property type="match status" value="1"/>
</dbReference>
<sequence>MNKKWWMHLLAFLTICFLVSALTGCGSKTKQTSKSKDTAVKTNVSMVKGFSSISMVNLMEKNEKGKAANNYQFSVATAPDEVMSKLVTQEIDIAAVPTNMAASLYQKTKGNVVMLAVNTLGVVKVVTTDPSIKRLEDLKGKNVVGAGQGAIPEYTFNDILAKKGLKPQQDLQISYKPGHEEVASLLSSNQVQIATLPEPTLSQVMATNKKVRVIADLNAEWEALHPNTIMAQGCVVVTKKFLEKHPQAVTRFMKEYQASAQKVHSDLQGTSTLCDKFNIIPEKVAKTAIPKSHQVFVTGKEAEKKLTPFFKVLYEANPKSVGGAVPDSAFYYHPK</sequence>
<comment type="caution">
    <text evidence="2">The sequence shown here is derived from an EMBL/GenBank/DDBJ whole genome shotgun (WGS) entry which is preliminary data.</text>
</comment>
<dbReference type="SUPFAM" id="SSF53850">
    <property type="entry name" value="Periplasmic binding protein-like II"/>
    <property type="match status" value="1"/>
</dbReference>
<reference evidence="2" key="1">
    <citation type="submission" date="2010-06" db="EMBL/GenBank/DDBJ databases">
        <authorList>
            <person name="Muzny D."/>
            <person name="Qin X."/>
            <person name="Buhay C."/>
            <person name="Dugan-Rocha S."/>
            <person name="Ding Y."/>
            <person name="Chen G."/>
            <person name="Hawes A."/>
            <person name="Holder M."/>
            <person name="Jhangiani S."/>
            <person name="Johnson A."/>
            <person name="Khan Z."/>
            <person name="Li Z."/>
            <person name="Liu W."/>
            <person name="Liu X."/>
            <person name="Perez L."/>
            <person name="Shen H."/>
            <person name="Wang Q."/>
            <person name="Watt J."/>
            <person name="Xi L."/>
            <person name="Xin Y."/>
            <person name="Zhou J."/>
            <person name="Deng J."/>
            <person name="Jiang H."/>
            <person name="Liu Y."/>
            <person name="Qu J."/>
            <person name="Song X.-Z."/>
            <person name="Zhang L."/>
            <person name="Villasana D."/>
            <person name="Johnson A."/>
            <person name="Liu J."/>
            <person name="Liyanage D."/>
            <person name="Lorensuhewa L."/>
            <person name="Robinson T."/>
            <person name="Song A."/>
            <person name="Song B.-B."/>
            <person name="Dinh H."/>
            <person name="Thornton R."/>
            <person name="Coyle M."/>
            <person name="Francisco L."/>
            <person name="Jackson L."/>
            <person name="Javaid M."/>
            <person name="Korchina V."/>
            <person name="Kovar C."/>
            <person name="Mata R."/>
            <person name="Mathew T."/>
            <person name="Ngo R."/>
            <person name="Nguyen L."/>
            <person name="Nguyen N."/>
            <person name="Okwuonu G."/>
            <person name="Ongeri F."/>
            <person name="Pham C."/>
            <person name="Simmons D."/>
            <person name="Wilczek-Boney K."/>
            <person name="Hale W."/>
            <person name="Jakkamsetti A."/>
            <person name="Pham P."/>
            <person name="Ruth R."/>
            <person name="San Lucas F."/>
            <person name="Warren J."/>
            <person name="Zhang J."/>
            <person name="Zhao Z."/>
            <person name="Zhou C."/>
            <person name="Zhu D."/>
            <person name="Lee S."/>
            <person name="Bess C."/>
            <person name="Blankenburg K."/>
            <person name="Forbes L."/>
            <person name="Fu Q."/>
            <person name="Gubbala S."/>
            <person name="Hirani K."/>
            <person name="Jayaseelan J.C."/>
            <person name="Lara F."/>
            <person name="Munidasa M."/>
            <person name="Palculict T."/>
            <person name="Patil S."/>
            <person name="Pu L.-L."/>
            <person name="Saada N."/>
            <person name="Tang L."/>
            <person name="Weissenberger G."/>
            <person name="Zhu Y."/>
            <person name="Hemphill L."/>
            <person name="Shang Y."/>
            <person name="Youmans B."/>
            <person name="Ayvaz T."/>
            <person name="Ross M."/>
            <person name="Santibanez J."/>
            <person name="Aqrawi P."/>
            <person name="Gross S."/>
            <person name="Joshi V."/>
            <person name="Fowler G."/>
            <person name="Nazareth L."/>
            <person name="Reid J."/>
            <person name="Worley K."/>
            <person name="Petrosino J."/>
            <person name="Highlander S."/>
            <person name="Gibbs R."/>
        </authorList>
    </citation>
    <scope>NUCLEOTIDE SEQUENCE [LARGE SCALE GENOMIC DNA]</scope>
    <source>
        <strain evidence="2">DSM 20601</strain>
    </source>
</reference>
<accession>D7UWL9</accession>
<evidence type="ECO:0000313" key="2">
    <source>
        <dbReference type="EMBL" id="EFI84077.1"/>
    </source>
</evidence>
<dbReference type="RefSeq" id="WP_003757537.1">
    <property type="nucleotide sequence ID" value="NZ_GL538353.1"/>
</dbReference>
<feature type="signal peptide" evidence="1">
    <location>
        <begin position="1"/>
        <end position="21"/>
    </location>
</feature>
<evidence type="ECO:0008006" key="4">
    <source>
        <dbReference type="Google" id="ProtNLM"/>
    </source>
</evidence>
<name>D7UWL9_LISGR</name>
<dbReference type="Gene3D" id="3.40.190.10">
    <property type="entry name" value="Periplasmic binding protein-like II"/>
    <property type="match status" value="2"/>
</dbReference>
<dbReference type="STRING" id="525367.HMPREF0556_10630"/>
<dbReference type="AlphaFoldDB" id="D7UWL9"/>
<dbReference type="PIRSF" id="PIRSF027386">
    <property type="entry name" value="UCP027386_ABC_sbc_TM0202"/>
    <property type="match status" value="1"/>
</dbReference>
<dbReference type="Pfam" id="PF12974">
    <property type="entry name" value="Phosphonate-bd"/>
    <property type="match status" value="1"/>
</dbReference>
<dbReference type="HOGENOM" id="CLU_062584_0_0_9"/>
<dbReference type="eggNOG" id="COG0715">
    <property type="taxonomic scope" value="Bacteria"/>
</dbReference>
<proteinExistence type="predicted"/>
<dbReference type="PROSITE" id="PS51257">
    <property type="entry name" value="PROKAR_LIPOPROTEIN"/>
    <property type="match status" value="1"/>
</dbReference>
<keyword evidence="3" id="KW-1185">Reference proteome</keyword>
<protein>
    <recommendedName>
        <fullName evidence="4">SsuA/THI5-like domain-containing protein</fullName>
    </recommendedName>
</protein>
<gene>
    <name evidence="2" type="ORF">HMPREF0556_10630</name>
</gene>
<evidence type="ECO:0000256" key="1">
    <source>
        <dbReference type="SAM" id="SignalP"/>
    </source>
</evidence>
<dbReference type="PANTHER" id="PTHR30024">
    <property type="entry name" value="ALIPHATIC SULFONATES-BINDING PROTEIN-RELATED"/>
    <property type="match status" value="1"/>
</dbReference>
<dbReference type="EMBL" id="ACCR02000003">
    <property type="protein sequence ID" value="EFI84077.1"/>
    <property type="molecule type" value="Genomic_DNA"/>
</dbReference>
<dbReference type="InterPro" id="IPR027024">
    <property type="entry name" value="UCP027386_ABC_sbc_TM0202"/>
</dbReference>
<organism evidence="2 3">
    <name type="scientific">Listeria grayi DSM 20601</name>
    <dbReference type="NCBI Taxonomy" id="525367"/>
    <lineage>
        <taxon>Bacteria</taxon>
        <taxon>Bacillati</taxon>
        <taxon>Bacillota</taxon>
        <taxon>Bacilli</taxon>
        <taxon>Bacillales</taxon>
        <taxon>Listeriaceae</taxon>
        <taxon>Listeria</taxon>
    </lineage>
</organism>
<keyword evidence="1" id="KW-0732">Signal</keyword>
<dbReference type="Proteomes" id="UP000010119">
    <property type="component" value="Unassembled WGS sequence"/>
</dbReference>
<feature type="chain" id="PRO_5039491792" description="SsuA/THI5-like domain-containing protein" evidence="1">
    <location>
        <begin position="22"/>
        <end position="335"/>
    </location>
</feature>
<evidence type="ECO:0000313" key="3">
    <source>
        <dbReference type="Proteomes" id="UP000010119"/>
    </source>
</evidence>